<feature type="domain" description="HTH luxR-type" evidence="8">
    <location>
        <begin position="150"/>
        <end position="215"/>
    </location>
</feature>
<dbReference type="Pfam" id="PF00072">
    <property type="entry name" value="Response_reg"/>
    <property type="match status" value="1"/>
</dbReference>
<keyword evidence="3" id="KW-0805">Transcription regulation</keyword>
<evidence type="ECO:0000313" key="10">
    <source>
        <dbReference type="EMBL" id="SKB67319.1"/>
    </source>
</evidence>
<keyword evidence="5" id="KW-0804">Transcription</keyword>
<proteinExistence type="predicted"/>
<dbReference type="InterPro" id="IPR058245">
    <property type="entry name" value="NreC/VraR/RcsB-like_REC"/>
</dbReference>
<evidence type="ECO:0000259" key="9">
    <source>
        <dbReference type="PROSITE" id="PS50110"/>
    </source>
</evidence>
<dbReference type="Pfam" id="PF00196">
    <property type="entry name" value="GerE"/>
    <property type="match status" value="1"/>
</dbReference>
<keyword evidence="2 7" id="KW-0597">Phosphoprotein</keyword>
<sequence length="222" mass="25444">MKKISVMIVDDHVMMREAIVKGFEGNSCIDIVYQAQSGRSALDYLENNQENIDIVLLDVIMPNENGTEILKQIKDLYPHIKVIMLTSMVNSKYVIKALENNADGYASKGMDFIQLVSMIQSVYEGKFCNDEKINDEVLKCREYIKQKSRILKDFALLTPREYEIVALISKGKSNIEIADDLFVSERTVKNHIHNILKKVNLQDRTQIAIANLRYKIVEKQLG</sequence>
<dbReference type="InterPro" id="IPR039420">
    <property type="entry name" value="WalR-like"/>
</dbReference>
<protein>
    <recommendedName>
        <fullName evidence="1">Stage 0 sporulation protein A homolog</fullName>
    </recommendedName>
</protein>
<evidence type="ECO:0000256" key="1">
    <source>
        <dbReference type="ARBA" id="ARBA00018672"/>
    </source>
</evidence>
<evidence type="ECO:0000259" key="8">
    <source>
        <dbReference type="PROSITE" id="PS50043"/>
    </source>
</evidence>
<evidence type="ECO:0000256" key="4">
    <source>
        <dbReference type="ARBA" id="ARBA00023125"/>
    </source>
</evidence>
<dbReference type="CDD" id="cd06170">
    <property type="entry name" value="LuxR_C_like"/>
    <property type="match status" value="1"/>
</dbReference>
<keyword evidence="4 10" id="KW-0238">DNA-binding</keyword>
<feature type="domain" description="Response regulatory" evidence="9">
    <location>
        <begin position="5"/>
        <end position="123"/>
    </location>
</feature>
<dbReference type="SUPFAM" id="SSF52172">
    <property type="entry name" value="CheY-like"/>
    <property type="match status" value="1"/>
</dbReference>
<evidence type="ECO:0000256" key="2">
    <source>
        <dbReference type="ARBA" id="ARBA00022553"/>
    </source>
</evidence>
<dbReference type="Proteomes" id="UP000243406">
    <property type="component" value="Unassembled WGS sequence"/>
</dbReference>
<dbReference type="PANTHER" id="PTHR43214:SF43">
    <property type="entry name" value="TWO-COMPONENT RESPONSE REGULATOR"/>
    <property type="match status" value="1"/>
</dbReference>
<feature type="modified residue" description="4-aspartylphosphate" evidence="7">
    <location>
        <position position="58"/>
    </location>
</feature>
<keyword evidence="11" id="KW-1185">Reference proteome</keyword>
<dbReference type="InterPro" id="IPR000792">
    <property type="entry name" value="Tscrpt_reg_LuxR_C"/>
</dbReference>
<dbReference type="InterPro" id="IPR001789">
    <property type="entry name" value="Sig_transdc_resp-reg_receiver"/>
</dbReference>
<evidence type="ECO:0000256" key="7">
    <source>
        <dbReference type="PROSITE-ProRule" id="PRU00169"/>
    </source>
</evidence>
<dbReference type="GO" id="GO:0000160">
    <property type="term" value="P:phosphorelay signal transduction system"/>
    <property type="evidence" value="ECO:0007669"/>
    <property type="project" value="InterPro"/>
</dbReference>
<dbReference type="PROSITE" id="PS50043">
    <property type="entry name" value="HTH_LUXR_2"/>
    <property type="match status" value="1"/>
</dbReference>
<dbReference type="EMBL" id="FUYN01000007">
    <property type="protein sequence ID" value="SKB67319.1"/>
    <property type="molecule type" value="Genomic_DNA"/>
</dbReference>
<dbReference type="OrthoDB" id="9779069at2"/>
<dbReference type="PRINTS" id="PR00038">
    <property type="entry name" value="HTHLUXR"/>
</dbReference>
<reference evidence="11" key="1">
    <citation type="submission" date="2017-02" db="EMBL/GenBank/DDBJ databases">
        <authorList>
            <person name="Varghese N."/>
            <person name="Submissions S."/>
        </authorList>
    </citation>
    <scope>NUCLEOTIDE SEQUENCE [LARGE SCALE GENOMIC DNA]</scope>
    <source>
        <strain evidence="11">ATCC 35199</strain>
    </source>
</reference>
<comment type="function">
    <text evidence="6">May play the central regulatory role in sporulation. It may be an element of the effector pathway responsible for the activation of sporulation genes in response to nutritional stress. Spo0A may act in concert with spo0H (a sigma factor) to control the expression of some genes that are critical to the sporulation process.</text>
</comment>
<accession>A0A1T5D6L8</accession>
<dbReference type="AlphaFoldDB" id="A0A1T5D6L8"/>
<dbReference type="PANTHER" id="PTHR43214">
    <property type="entry name" value="TWO-COMPONENT RESPONSE REGULATOR"/>
    <property type="match status" value="1"/>
</dbReference>
<dbReference type="RefSeq" id="WP_079590353.1">
    <property type="nucleotide sequence ID" value="NZ_FUYN01000007.1"/>
</dbReference>
<dbReference type="CDD" id="cd17535">
    <property type="entry name" value="REC_NarL-like"/>
    <property type="match status" value="1"/>
</dbReference>
<organism evidence="10 11">
    <name type="scientific">Acetoanaerobium noterae</name>
    <dbReference type="NCBI Taxonomy" id="745369"/>
    <lineage>
        <taxon>Bacteria</taxon>
        <taxon>Bacillati</taxon>
        <taxon>Bacillota</taxon>
        <taxon>Clostridia</taxon>
        <taxon>Peptostreptococcales</taxon>
        <taxon>Filifactoraceae</taxon>
        <taxon>Acetoanaerobium</taxon>
    </lineage>
</organism>
<evidence type="ECO:0000256" key="6">
    <source>
        <dbReference type="ARBA" id="ARBA00024867"/>
    </source>
</evidence>
<evidence type="ECO:0000256" key="5">
    <source>
        <dbReference type="ARBA" id="ARBA00023163"/>
    </source>
</evidence>
<dbReference type="PROSITE" id="PS50110">
    <property type="entry name" value="RESPONSE_REGULATORY"/>
    <property type="match status" value="1"/>
</dbReference>
<dbReference type="PROSITE" id="PS00622">
    <property type="entry name" value="HTH_LUXR_1"/>
    <property type="match status" value="1"/>
</dbReference>
<dbReference type="SMART" id="SM00421">
    <property type="entry name" value="HTH_LUXR"/>
    <property type="match status" value="1"/>
</dbReference>
<dbReference type="SUPFAM" id="SSF46894">
    <property type="entry name" value="C-terminal effector domain of the bipartite response regulators"/>
    <property type="match status" value="1"/>
</dbReference>
<evidence type="ECO:0000256" key="3">
    <source>
        <dbReference type="ARBA" id="ARBA00023015"/>
    </source>
</evidence>
<dbReference type="InterPro" id="IPR011006">
    <property type="entry name" value="CheY-like_superfamily"/>
</dbReference>
<dbReference type="Gene3D" id="3.40.50.2300">
    <property type="match status" value="1"/>
</dbReference>
<name>A0A1T5D6L8_9FIRM</name>
<dbReference type="SMART" id="SM00448">
    <property type="entry name" value="REC"/>
    <property type="match status" value="1"/>
</dbReference>
<dbReference type="GO" id="GO:0006355">
    <property type="term" value="P:regulation of DNA-templated transcription"/>
    <property type="evidence" value="ECO:0007669"/>
    <property type="project" value="InterPro"/>
</dbReference>
<dbReference type="GO" id="GO:0003677">
    <property type="term" value="F:DNA binding"/>
    <property type="evidence" value="ECO:0007669"/>
    <property type="project" value="UniProtKB-KW"/>
</dbReference>
<evidence type="ECO:0000313" key="11">
    <source>
        <dbReference type="Proteomes" id="UP000243406"/>
    </source>
</evidence>
<gene>
    <name evidence="10" type="ORF">SAMN02745120_2595</name>
</gene>
<dbReference type="InterPro" id="IPR016032">
    <property type="entry name" value="Sig_transdc_resp-reg_C-effctor"/>
</dbReference>